<dbReference type="RefSeq" id="WP_092544580.1">
    <property type="nucleotide sequence ID" value="NZ_FOKV01000009.1"/>
</dbReference>
<evidence type="ECO:0000256" key="1">
    <source>
        <dbReference type="ARBA" id="ARBA00001947"/>
    </source>
</evidence>
<gene>
    <name evidence="6" type="ORF">SAMN04487907_109171</name>
</gene>
<dbReference type="EMBL" id="FOKV01000009">
    <property type="protein sequence ID" value="SFC83922.1"/>
    <property type="molecule type" value="Genomic_DNA"/>
</dbReference>
<dbReference type="AlphaFoldDB" id="A0A1I1MGJ8"/>
<dbReference type="SUPFAM" id="SSF53187">
    <property type="entry name" value="Zn-dependent exopeptidases"/>
    <property type="match status" value="1"/>
</dbReference>
<dbReference type="PANTHER" id="PTHR15162:SF7">
    <property type="entry name" value="SUCCINYLGLUTAMATE DESUCCINYLASE"/>
    <property type="match status" value="1"/>
</dbReference>
<dbReference type="OrthoDB" id="1523003at2"/>
<name>A0A1I1MGJ8_9FLAO</name>
<dbReference type="Proteomes" id="UP000199438">
    <property type="component" value="Unassembled WGS sequence"/>
</dbReference>
<sequence>MNEELEKEIPRILGTYTSGKKGPLLFISGGIHGNEPSGVKALLKVFKELEQAKPEIKGTIVGVSGNKVALNQNKRYIDEDLNRAWTEENIQNHKTETHEQKEMWEIIEVLEQYPEADFTKRYFLDCHTTSAASAPYISVQVKNDNDAWAHRFPTYIIRGFSDLVYGCIDHYLTRIGVTGFVFEAGQHTAKESVENHEGMIWLALKEACDLDLEEIPSYPKCVTRFSEKNAPNQKTFEIRHRHGLADEDSFKMQPGYENFQKIEKGELLAIQNDEEIESDWNARIFMPLYQAQGNDGFFVVEEAETDY</sequence>
<dbReference type="GO" id="GO:0046872">
    <property type="term" value="F:metal ion binding"/>
    <property type="evidence" value="ECO:0007669"/>
    <property type="project" value="UniProtKB-KW"/>
</dbReference>
<dbReference type="GO" id="GO:0005829">
    <property type="term" value="C:cytosol"/>
    <property type="evidence" value="ECO:0007669"/>
    <property type="project" value="TreeGrafter"/>
</dbReference>
<proteinExistence type="predicted"/>
<dbReference type="Gene3D" id="3.40.630.10">
    <property type="entry name" value="Zn peptidases"/>
    <property type="match status" value="1"/>
</dbReference>
<comment type="cofactor">
    <cofactor evidence="1">
        <name>Zn(2+)</name>
        <dbReference type="ChEBI" id="CHEBI:29105"/>
    </cofactor>
</comment>
<accession>A0A1I1MGJ8</accession>
<evidence type="ECO:0000256" key="3">
    <source>
        <dbReference type="ARBA" id="ARBA00022801"/>
    </source>
</evidence>
<evidence type="ECO:0000313" key="6">
    <source>
        <dbReference type="EMBL" id="SFC83922.1"/>
    </source>
</evidence>
<dbReference type="GO" id="GO:0016788">
    <property type="term" value="F:hydrolase activity, acting on ester bonds"/>
    <property type="evidence" value="ECO:0007669"/>
    <property type="project" value="InterPro"/>
</dbReference>
<keyword evidence="4" id="KW-0862">Zinc</keyword>
<dbReference type="Pfam" id="PF24827">
    <property type="entry name" value="AstE_AspA_cat"/>
    <property type="match status" value="1"/>
</dbReference>
<feature type="domain" description="Succinylglutamate desuccinylase/Aspartoacylase catalytic" evidence="5">
    <location>
        <begin position="22"/>
        <end position="151"/>
    </location>
</feature>
<evidence type="ECO:0000259" key="5">
    <source>
        <dbReference type="Pfam" id="PF24827"/>
    </source>
</evidence>
<reference evidence="7" key="1">
    <citation type="submission" date="2016-10" db="EMBL/GenBank/DDBJ databases">
        <authorList>
            <person name="Varghese N."/>
            <person name="Submissions S."/>
        </authorList>
    </citation>
    <scope>NUCLEOTIDE SEQUENCE [LARGE SCALE GENOMIC DNA]</scope>
    <source>
        <strain evidence="7">DSM 24499</strain>
    </source>
</reference>
<keyword evidence="2" id="KW-0479">Metal-binding</keyword>
<protein>
    <submittedName>
        <fullName evidence="6">Succinylglutamate desuccinylase</fullName>
    </submittedName>
</protein>
<dbReference type="InterPro" id="IPR055438">
    <property type="entry name" value="AstE_AspA_cat"/>
</dbReference>
<evidence type="ECO:0000256" key="4">
    <source>
        <dbReference type="ARBA" id="ARBA00022833"/>
    </source>
</evidence>
<keyword evidence="7" id="KW-1185">Reference proteome</keyword>
<organism evidence="6 7">
    <name type="scientific">Zunongwangia mangrovi</name>
    <dbReference type="NCBI Taxonomy" id="1334022"/>
    <lineage>
        <taxon>Bacteria</taxon>
        <taxon>Pseudomonadati</taxon>
        <taxon>Bacteroidota</taxon>
        <taxon>Flavobacteriia</taxon>
        <taxon>Flavobacteriales</taxon>
        <taxon>Flavobacteriaceae</taxon>
        <taxon>Zunongwangia</taxon>
    </lineage>
</organism>
<evidence type="ECO:0000313" key="7">
    <source>
        <dbReference type="Proteomes" id="UP000199438"/>
    </source>
</evidence>
<evidence type="ECO:0000256" key="2">
    <source>
        <dbReference type="ARBA" id="ARBA00022723"/>
    </source>
</evidence>
<dbReference type="PANTHER" id="PTHR15162">
    <property type="entry name" value="ASPARTOACYLASE"/>
    <property type="match status" value="1"/>
</dbReference>
<dbReference type="InterPro" id="IPR050178">
    <property type="entry name" value="AspA/AstE_fam"/>
</dbReference>
<dbReference type="STRING" id="1334022.SAMN04487907_109171"/>
<keyword evidence="3" id="KW-0378">Hydrolase</keyword>